<feature type="domain" description="PTS EIIA type-2" evidence="6">
    <location>
        <begin position="487"/>
        <end position="626"/>
    </location>
</feature>
<dbReference type="PROSITE" id="PS51372">
    <property type="entry name" value="PRD_2"/>
    <property type="match status" value="2"/>
</dbReference>
<evidence type="ECO:0000256" key="3">
    <source>
        <dbReference type="ARBA" id="ARBA00023015"/>
    </source>
</evidence>
<name>A0AB35IQI2_9FIRM</name>
<dbReference type="Gene3D" id="3.40.930.10">
    <property type="entry name" value="Mannitol-specific EII, Chain A"/>
    <property type="match status" value="1"/>
</dbReference>
<dbReference type="InterPro" id="IPR036634">
    <property type="entry name" value="PRD_sf"/>
</dbReference>
<protein>
    <submittedName>
        <fullName evidence="9">BglG family transcription antiterminator</fullName>
    </submittedName>
</protein>
<feature type="domain" description="PRD" evidence="8">
    <location>
        <begin position="175"/>
        <end position="278"/>
    </location>
</feature>
<dbReference type="GO" id="GO:0009401">
    <property type="term" value="P:phosphoenolpyruvate-dependent sugar phosphotransferase system"/>
    <property type="evidence" value="ECO:0007669"/>
    <property type="project" value="InterPro"/>
</dbReference>
<dbReference type="GO" id="GO:0006355">
    <property type="term" value="P:regulation of DNA-templated transcription"/>
    <property type="evidence" value="ECO:0007669"/>
    <property type="project" value="InterPro"/>
</dbReference>
<dbReference type="PROSITE" id="PS51099">
    <property type="entry name" value="PTS_EIIB_TYPE_2"/>
    <property type="match status" value="1"/>
</dbReference>
<dbReference type="PANTHER" id="PTHR30185">
    <property type="entry name" value="CRYPTIC BETA-GLUCOSIDE BGL OPERON ANTITERMINATOR"/>
    <property type="match status" value="1"/>
</dbReference>
<organism evidence="9 10">
    <name type="scientific">Thomasclavelia ramosa</name>
    <dbReference type="NCBI Taxonomy" id="1547"/>
    <lineage>
        <taxon>Bacteria</taxon>
        <taxon>Bacillati</taxon>
        <taxon>Bacillota</taxon>
        <taxon>Erysipelotrichia</taxon>
        <taxon>Erysipelotrichales</taxon>
        <taxon>Coprobacillaceae</taxon>
        <taxon>Thomasclavelia</taxon>
    </lineage>
</organism>
<dbReference type="InterPro" id="IPR007737">
    <property type="entry name" value="Mga_HTH"/>
</dbReference>
<proteinExistence type="predicted"/>
<dbReference type="InterPro" id="IPR011608">
    <property type="entry name" value="PRD"/>
</dbReference>
<evidence type="ECO:0000259" key="6">
    <source>
        <dbReference type="PROSITE" id="PS51094"/>
    </source>
</evidence>
<dbReference type="RefSeq" id="WP_272019373.1">
    <property type="nucleotide sequence ID" value="NZ_JAQLKE010000064.1"/>
</dbReference>
<evidence type="ECO:0000313" key="9">
    <source>
        <dbReference type="EMBL" id="MDB7085935.1"/>
    </source>
</evidence>
<dbReference type="Pfam" id="PF05043">
    <property type="entry name" value="Mga"/>
    <property type="match status" value="1"/>
</dbReference>
<keyword evidence="1" id="KW-0808">Transferase</keyword>
<dbReference type="Pfam" id="PF00359">
    <property type="entry name" value="PTS_EIIA_2"/>
    <property type="match status" value="1"/>
</dbReference>
<dbReference type="InterPro" id="IPR050661">
    <property type="entry name" value="BglG_antiterminators"/>
</dbReference>
<dbReference type="Gene3D" id="1.10.10.10">
    <property type="entry name" value="Winged helix-like DNA-binding domain superfamily/Winged helix DNA-binding domain"/>
    <property type="match status" value="2"/>
</dbReference>
<dbReference type="AlphaFoldDB" id="A0AB35IQI2"/>
<dbReference type="Pfam" id="PF00874">
    <property type="entry name" value="PRD"/>
    <property type="match status" value="2"/>
</dbReference>
<dbReference type="GO" id="GO:0008982">
    <property type="term" value="F:protein-N(PI)-phosphohistidine-sugar phosphotransferase activity"/>
    <property type="evidence" value="ECO:0007669"/>
    <property type="project" value="InterPro"/>
</dbReference>
<dbReference type="CDD" id="cd05568">
    <property type="entry name" value="PTS_IIB_bgl_like"/>
    <property type="match status" value="1"/>
</dbReference>
<evidence type="ECO:0000313" key="10">
    <source>
        <dbReference type="Proteomes" id="UP001211987"/>
    </source>
</evidence>
<dbReference type="InterPro" id="IPR036095">
    <property type="entry name" value="PTS_EIIB-like_sf"/>
</dbReference>
<dbReference type="Proteomes" id="UP001211987">
    <property type="component" value="Unassembled WGS sequence"/>
</dbReference>
<dbReference type="InterPro" id="IPR036388">
    <property type="entry name" value="WH-like_DNA-bd_sf"/>
</dbReference>
<evidence type="ECO:0000256" key="2">
    <source>
        <dbReference type="ARBA" id="ARBA00022737"/>
    </source>
</evidence>
<keyword evidence="3" id="KW-0805">Transcription regulation</keyword>
<dbReference type="Gene3D" id="3.40.50.2300">
    <property type="match status" value="1"/>
</dbReference>
<dbReference type="SUPFAM" id="SSF63520">
    <property type="entry name" value="PTS-regulatory domain, PRD"/>
    <property type="match status" value="2"/>
</dbReference>
<evidence type="ECO:0000259" key="7">
    <source>
        <dbReference type="PROSITE" id="PS51099"/>
    </source>
</evidence>
<dbReference type="InterPro" id="IPR013011">
    <property type="entry name" value="PTS_EIIB_2"/>
</dbReference>
<dbReference type="InterPro" id="IPR013196">
    <property type="entry name" value="HTH_11"/>
</dbReference>
<keyword evidence="5" id="KW-0804">Transcription</keyword>
<comment type="caution">
    <text evidence="9">The sequence shown here is derived from an EMBL/GenBank/DDBJ whole genome shotgun (WGS) entry which is preliminary data.</text>
</comment>
<dbReference type="InterPro" id="IPR002178">
    <property type="entry name" value="PTS_EIIA_type-2_dom"/>
</dbReference>
<dbReference type="Pfam" id="PF08279">
    <property type="entry name" value="HTH_11"/>
    <property type="match status" value="1"/>
</dbReference>
<feature type="domain" description="PTS EIIB type-2" evidence="7">
    <location>
        <begin position="394"/>
        <end position="485"/>
    </location>
</feature>
<keyword evidence="2" id="KW-0677">Repeat</keyword>
<evidence type="ECO:0000256" key="4">
    <source>
        <dbReference type="ARBA" id="ARBA00023159"/>
    </source>
</evidence>
<feature type="domain" description="PRD" evidence="8">
    <location>
        <begin position="284"/>
        <end position="391"/>
    </location>
</feature>
<dbReference type="SUPFAM" id="SSF52794">
    <property type="entry name" value="PTS system IIB component-like"/>
    <property type="match status" value="1"/>
</dbReference>
<keyword evidence="4" id="KW-0010">Activator</keyword>
<dbReference type="SUPFAM" id="SSF55804">
    <property type="entry name" value="Phoshotransferase/anion transport protein"/>
    <property type="match status" value="1"/>
</dbReference>
<dbReference type="Gene3D" id="1.10.1790.10">
    <property type="entry name" value="PRD domain"/>
    <property type="match status" value="2"/>
</dbReference>
<evidence type="ECO:0000259" key="8">
    <source>
        <dbReference type="PROSITE" id="PS51372"/>
    </source>
</evidence>
<evidence type="ECO:0000256" key="5">
    <source>
        <dbReference type="ARBA" id="ARBA00023163"/>
    </source>
</evidence>
<gene>
    <name evidence="9" type="ORF">PM738_19335</name>
</gene>
<sequence>MKSGREKLILEMLKPDKFVTASTMAKQLQISERTIQTTIKQMNRDETIYGARILAKKSYGYYLEVIDQDIYQDYLRVTWCFQDDDIPSTPEERSLYVALYLLLHSQYVKLDDLCEQLCVSKSTIGNTMKSVKDIFSKYMIDMDLKPNYGIKVVCDELSRRRCIVECFKQDYKLHKDYQEIEEIIQSVLNDVFNKERFAISAISRNSLVLHLCIALRRIQKGYCLNENHRFVSKNQENLRISKIIAHKLEKALHIIIPSNEIDYIAIQLACKQILDKENPKKNLVFTQQLLDIVGAMIQQVYDAFHIDFRSDLELQMNLCQHMVPLKIRLEYGFLAENPLLEDIKKEYPLAYEIATLASGVMYEQYLRKLNEDEIGYIAMSFALALEKRKSHHKKNVLLVCGTGRGSAKLLQLKVEKHFKETVNCLSVCDIHQVLEMDFSQIDYVFTTVPIHDEIPVPIVEMSAFLNEDNIYEIKQRFEIGEQIFFQQYFDPKLFFPHLRYQEKNQVLQYICSQIVKQGYSQDDLFDLVMDRETLGKTTFGNYVAMPHPTKSSSLKTYISVSILEKPIDWDGTSVQIIFLISIAKSSSERLDDFYKGLIKLFTNRKQIQKLILNQDYLTLQDIVKSIKG</sequence>
<dbReference type="InterPro" id="IPR016152">
    <property type="entry name" value="PTrfase/Anion_transptr"/>
</dbReference>
<evidence type="ECO:0000256" key="1">
    <source>
        <dbReference type="ARBA" id="ARBA00022679"/>
    </source>
</evidence>
<reference evidence="9" key="1">
    <citation type="submission" date="2023-01" db="EMBL/GenBank/DDBJ databases">
        <title>Human gut microbiome strain richness.</title>
        <authorList>
            <person name="Chen-Liaw A."/>
        </authorList>
    </citation>
    <scope>NUCLEOTIDE SEQUENCE</scope>
    <source>
        <strain evidence="9">1001217st2_G6_1001217B_191108</strain>
    </source>
</reference>
<dbReference type="EMBL" id="JAQLKE010000064">
    <property type="protein sequence ID" value="MDB7085935.1"/>
    <property type="molecule type" value="Genomic_DNA"/>
</dbReference>
<dbReference type="PANTHER" id="PTHR30185:SF13">
    <property type="entry name" value="LICABCH OPERON REGULATOR-RELATED"/>
    <property type="match status" value="1"/>
</dbReference>
<dbReference type="PROSITE" id="PS51094">
    <property type="entry name" value="PTS_EIIA_TYPE_2"/>
    <property type="match status" value="1"/>
</dbReference>
<accession>A0AB35IQI2</accession>